<dbReference type="OrthoDB" id="8061355at2759"/>
<feature type="transmembrane region" description="Helical" evidence="7">
    <location>
        <begin position="451"/>
        <end position="468"/>
    </location>
</feature>
<reference evidence="9" key="1">
    <citation type="submission" date="2022-04" db="EMBL/GenBank/DDBJ databases">
        <title>Carnegiea gigantea Genome sequencing and assembly v2.</title>
        <authorList>
            <person name="Copetti D."/>
            <person name="Sanderson M.J."/>
            <person name="Burquez A."/>
            <person name="Wojciechowski M.F."/>
        </authorList>
    </citation>
    <scope>NUCLEOTIDE SEQUENCE</scope>
    <source>
        <strain evidence="9">SGP5-SGP5p</strain>
        <tissue evidence="9">Aerial part</tissue>
    </source>
</reference>
<feature type="transmembrane region" description="Helical" evidence="7">
    <location>
        <begin position="500"/>
        <end position="518"/>
    </location>
</feature>
<dbReference type="InterPro" id="IPR026082">
    <property type="entry name" value="ABCA"/>
</dbReference>
<sequence length="829" mass="92837">MGKASYWVQSNALLRKNLTYQRRNKCQNCCLFVSPVVILFLLTVVEFYVKQSQNQQSEQSNPDFKPLNPVPNPPEWPPLIQVPSFPAVRSKALPFSDLPDASCLKNKSCPATFLITASNQSFGLGMASDMFPTLTSVNSSDIAELILGTKASLQDNYLSDPAFTEEIDLYYLQPKCKEGSFLSVPMKTKTFESICMQSLTLWRNSSSEVNDAIFEGNARVNTEKKPFDFAGAYDFLNSNSNIFNVTVWYQTNALPSTRGTSLTRVEQLVNLVSNAYLRFLNGAGTKILLEFIKDMPTHGYMNQPNFVAMMSTLLFIWIVVWLFPVILQALVYEKQHKLRMMMKMHGLGDQAYWTISYGYFAIVSAIYMLCFVAFGSILRLAFYTMNAYSIQFVFYFVYVNLQVSMAFLASTLFSNVKTAAVVGYLLVFVTGLLGNFLFVRVLQEPSFPRKWVIVLELFPGFSLFRGLYELQQYAFEGSVVGNGGMQWQDLNDPENGMKEVIIIMFVEWLVTLFLAYYADRALFSGSCMRKPSTSARKPSAQRNGTQVPSRRENPDVAEEMIGLTQPTSGTVFVNGLDLRTSMDEIYSMMGVCPQYDLLWETLTGREHLLFYGRLKNLGGAALKEAVEASLKNVNLFHGGVADKPAGKYSGGMKRRLSVAISLIGDPKVVYMDEPSTGLDPASRNNLWNVVRLAKRDRAIILTTHSMEEAEALCDRLGIFVDGSLQCIADARELKAQYGGSLVLTITTTPEHDAEVEDMVRYLSPTAHKTYHLAGTQKFELPKHDLRIADVFEAVEIAKTRLPIHAWGLADTSLEDIFIKVAMATASSSV</sequence>
<dbReference type="PANTHER" id="PTHR19229:SF154">
    <property type="entry name" value="ABC TRANSPORTER A FAMILY MEMBER 3-RELATED"/>
    <property type="match status" value="1"/>
</dbReference>
<feature type="compositionally biased region" description="Polar residues" evidence="6">
    <location>
        <begin position="531"/>
        <end position="548"/>
    </location>
</feature>
<evidence type="ECO:0000256" key="1">
    <source>
        <dbReference type="ARBA" id="ARBA00004141"/>
    </source>
</evidence>
<feature type="domain" description="ABC transporter" evidence="8">
    <location>
        <begin position="515"/>
        <end position="746"/>
    </location>
</feature>
<feature type="region of interest" description="Disordered" evidence="6">
    <location>
        <begin position="528"/>
        <end position="553"/>
    </location>
</feature>
<comment type="caution">
    <text evidence="9">The sequence shown here is derived from an EMBL/GenBank/DDBJ whole genome shotgun (WGS) entry which is preliminary data.</text>
</comment>
<dbReference type="Pfam" id="PF24526">
    <property type="entry name" value="ABCA12_C"/>
    <property type="match status" value="1"/>
</dbReference>
<keyword evidence="5 7" id="KW-0472">Membrane</keyword>
<evidence type="ECO:0000313" key="10">
    <source>
        <dbReference type="Proteomes" id="UP001153076"/>
    </source>
</evidence>
<dbReference type="Gene3D" id="3.40.50.300">
    <property type="entry name" value="P-loop containing nucleotide triphosphate hydrolases"/>
    <property type="match status" value="1"/>
</dbReference>
<proteinExistence type="inferred from homology"/>
<organism evidence="9 10">
    <name type="scientific">Carnegiea gigantea</name>
    <dbReference type="NCBI Taxonomy" id="171969"/>
    <lineage>
        <taxon>Eukaryota</taxon>
        <taxon>Viridiplantae</taxon>
        <taxon>Streptophyta</taxon>
        <taxon>Embryophyta</taxon>
        <taxon>Tracheophyta</taxon>
        <taxon>Spermatophyta</taxon>
        <taxon>Magnoliopsida</taxon>
        <taxon>eudicotyledons</taxon>
        <taxon>Gunneridae</taxon>
        <taxon>Pentapetalae</taxon>
        <taxon>Caryophyllales</taxon>
        <taxon>Cactineae</taxon>
        <taxon>Cactaceae</taxon>
        <taxon>Cactoideae</taxon>
        <taxon>Echinocereeae</taxon>
        <taxon>Carnegiea</taxon>
    </lineage>
</organism>
<dbReference type="PROSITE" id="PS00211">
    <property type="entry name" value="ABC_TRANSPORTER_1"/>
    <property type="match status" value="1"/>
</dbReference>
<evidence type="ECO:0000256" key="7">
    <source>
        <dbReference type="SAM" id="Phobius"/>
    </source>
</evidence>
<evidence type="ECO:0000256" key="6">
    <source>
        <dbReference type="SAM" id="MobiDB-lite"/>
    </source>
</evidence>
<comment type="subcellular location">
    <subcellularLocation>
        <location evidence="1">Membrane</location>
        <topology evidence="1">Multi-pass membrane protein</topology>
    </subcellularLocation>
</comment>
<gene>
    <name evidence="9" type="ORF">Cgig2_006156</name>
</gene>
<comment type="similarity">
    <text evidence="2">Belongs to the ABC transporter superfamily. ABCA family. CPR flippase (TC 3.A.1.211) subfamily.</text>
</comment>
<dbReference type="GO" id="GO:0140359">
    <property type="term" value="F:ABC-type transporter activity"/>
    <property type="evidence" value="ECO:0007669"/>
    <property type="project" value="InterPro"/>
</dbReference>
<dbReference type="PANTHER" id="PTHR19229">
    <property type="entry name" value="ATP-BINDING CASSETTE TRANSPORTER SUBFAMILY A ABCA"/>
    <property type="match status" value="1"/>
</dbReference>
<dbReference type="Pfam" id="PF12698">
    <property type="entry name" value="ABC2_membrane_3"/>
    <property type="match status" value="1"/>
</dbReference>
<feature type="transmembrane region" description="Helical" evidence="7">
    <location>
        <begin position="388"/>
        <end position="409"/>
    </location>
</feature>
<accession>A0A9Q1KWX0</accession>
<dbReference type="GO" id="GO:0005319">
    <property type="term" value="F:lipid transporter activity"/>
    <property type="evidence" value="ECO:0007669"/>
    <property type="project" value="TreeGrafter"/>
</dbReference>
<dbReference type="GO" id="GO:0005524">
    <property type="term" value="F:ATP binding"/>
    <property type="evidence" value="ECO:0007669"/>
    <property type="project" value="InterPro"/>
</dbReference>
<feature type="transmembrane region" description="Helical" evidence="7">
    <location>
        <begin position="421"/>
        <end position="439"/>
    </location>
</feature>
<keyword evidence="3 7" id="KW-0812">Transmembrane</keyword>
<dbReference type="InterPro" id="IPR003439">
    <property type="entry name" value="ABC_transporter-like_ATP-bd"/>
</dbReference>
<evidence type="ECO:0000259" key="8">
    <source>
        <dbReference type="PROSITE" id="PS50893"/>
    </source>
</evidence>
<dbReference type="GO" id="GO:0016020">
    <property type="term" value="C:membrane"/>
    <property type="evidence" value="ECO:0007669"/>
    <property type="project" value="UniProtKB-SubCell"/>
</dbReference>
<dbReference type="AlphaFoldDB" id="A0A9Q1KWX0"/>
<dbReference type="PROSITE" id="PS50893">
    <property type="entry name" value="ABC_TRANSPORTER_2"/>
    <property type="match status" value="1"/>
</dbReference>
<dbReference type="EMBL" id="JAKOGI010000005">
    <property type="protein sequence ID" value="KAJ8452351.1"/>
    <property type="molecule type" value="Genomic_DNA"/>
</dbReference>
<evidence type="ECO:0000256" key="5">
    <source>
        <dbReference type="ARBA" id="ARBA00023136"/>
    </source>
</evidence>
<feature type="transmembrane region" description="Helical" evidence="7">
    <location>
        <begin position="29"/>
        <end position="49"/>
    </location>
</feature>
<dbReference type="InterPro" id="IPR027417">
    <property type="entry name" value="P-loop_NTPase"/>
</dbReference>
<keyword evidence="10" id="KW-1185">Reference proteome</keyword>
<evidence type="ECO:0000256" key="2">
    <source>
        <dbReference type="ARBA" id="ARBA00008526"/>
    </source>
</evidence>
<evidence type="ECO:0000256" key="3">
    <source>
        <dbReference type="ARBA" id="ARBA00022692"/>
    </source>
</evidence>
<keyword evidence="4 7" id="KW-1133">Transmembrane helix</keyword>
<protein>
    <recommendedName>
        <fullName evidence="8">ABC transporter domain-containing protein</fullName>
    </recommendedName>
</protein>
<name>A0A9Q1KWX0_9CARY</name>
<dbReference type="InterPro" id="IPR017871">
    <property type="entry name" value="ABC_transporter-like_CS"/>
</dbReference>
<evidence type="ECO:0000256" key="4">
    <source>
        <dbReference type="ARBA" id="ARBA00022989"/>
    </source>
</evidence>
<dbReference type="GO" id="GO:0016887">
    <property type="term" value="F:ATP hydrolysis activity"/>
    <property type="evidence" value="ECO:0007669"/>
    <property type="project" value="InterPro"/>
</dbReference>
<dbReference type="CDD" id="cd03263">
    <property type="entry name" value="ABC_subfamily_A"/>
    <property type="match status" value="1"/>
</dbReference>
<evidence type="ECO:0000313" key="9">
    <source>
        <dbReference type="EMBL" id="KAJ8452351.1"/>
    </source>
</evidence>
<dbReference type="InterPro" id="IPR013525">
    <property type="entry name" value="ABC2_TM"/>
</dbReference>
<dbReference type="Proteomes" id="UP001153076">
    <property type="component" value="Unassembled WGS sequence"/>
</dbReference>
<feature type="transmembrane region" description="Helical" evidence="7">
    <location>
        <begin position="306"/>
        <end position="331"/>
    </location>
</feature>
<dbReference type="SUPFAM" id="SSF52540">
    <property type="entry name" value="P-loop containing nucleoside triphosphate hydrolases"/>
    <property type="match status" value="1"/>
</dbReference>
<dbReference type="Pfam" id="PF00005">
    <property type="entry name" value="ABC_tran"/>
    <property type="match status" value="1"/>
</dbReference>
<feature type="transmembrane region" description="Helical" evidence="7">
    <location>
        <begin position="352"/>
        <end position="382"/>
    </location>
</feature>